<feature type="transmembrane region" description="Helical" evidence="1">
    <location>
        <begin position="47"/>
        <end position="70"/>
    </location>
</feature>
<comment type="caution">
    <text evidence="2">The sequence shown here is derived from an EMBL/GenBank/DDBJ whole genome shotgun (WGS) entry which is preliminary data.</text>
</comment>
<keyword evidence="3" id="KW-1185">Reference proteome</keyword>
<protein>
    <submittedName>
        <fullName evidence="2">Uncharacterized protein</fullName>
    </submittedName>
</protein>
<keyword evidence="1" id="KW-0812">Transmembrane</keyword>
<evidence type="ECO:0000256" key="1">
    <source>
        <dbReference type="SAM" id="Phobius"/>
    </source>
</evidence>
<name>A0ABT0LZZ9_9RHOB</name>
<evidence type="ECO:0000313" key="3">
    <source>
        <dbReference type="Proteomes" id="UP001202550"/>
    </source>
</evidence>
<keyword evidence="1" id="KW-0472">Membrane</keyword>
<sequence>MDMIVWAGAVVSLAGVAGLVWCILYVIRLRRATLDEATMRARMQKAVLVNFAALAVSTLGLMMVVAGIFLS</sequence>
<feature type="transmembrane region" description="Helical" evidence="1">
    <location>
        <begin position="6"/>
        <end position="27"/>
    </location>
</feature>
<evidence type="ECO:0000313" key="2">
    <source>
        <dbReference type="EMBL" id="MCL1627923.1"/>
    </source>
</evidence>
<gene>
    <name evidence="2" type="ORF">M3N55_04200</name>
</gene>
<dbReference type="EMBL" id="JALZWP010000003">
    <property type="protein sequence ID" value="MCL1627923.1"/>
    <property type="molecule type" value="Genomic_DNA"/>
</dbReference>
<accession>A0ABT0LZZ9</accession>
<keyword evidence="1" id="KW-1133">Transmembrane helix</keyword>
<organism evidence="2 3">
    <name type="scientific">Roseinatronobacter domitianus</name>
    <dbReference type="NCBI Taxonomy" id="2940293"/>
    <lineage>
        <taxon>Bacteria</taxon>
        <taxon>Pseudomonadati</taxon>
        <taxon>Pseudomonadota</taxon>
        <taxon>Alphaproteobacteria</taxon>
        <taxon>Rhodobacterales</taxon>
        <taxon>Paracoccaceae</taxon>
        <taxon>Roseinatronobacter</taxon>
    </lineage>
</organism>
<proteinExistence type="predicted"/>
<dbReference type="Proteomes" id="UP001202550">
    <property type="component" value="Unassembled WGS sequence"/>
</dbReference>
<reference evidence="2 3" key="1">
    <citation type="submission" date="2022-05" db="EMBL/GenBank/DDBJ databases">
        <title>Seasonal and diel survey of microbial diversity of the Tyrrhenian coast.</title>
        <authorList>
            <person name="Gattoni G."/>
            <person name="Corral P."/>
        </authorList>
    </citation>
    <scope>NUCLEOTIDE SEQUENCE [LARGE SCALE GENOMIC DNA]</scope>
    <source>
        <strain evidence="2 3">V10</strain>
    </source>
</reference>
<dbReference type="RefSeq" id="WP_249056702.1">
    <property type="nucleotide sequence ID" value="NZ_JALZWP010000003.1"/>
</dbReference>